<comment type="subcellular location">
    <subcellularLocation>
        <location evidence="8">Cytoplasm</location>
    </subcellularLocation>
</comment>
<dbReference type="RefSeq" id="WP_075724194.1">
    <property type="nucleotide sequence ID" value="NZ_LTDM01000002.1"/>
</dbReference>
<protein>
    <recommendedName>
        <fullName evidence="2 8">Thymidine kinase</fullName>
        <ecNumber evidence="2 8">2.7.1.21</ecNumber>
    </recommendedName>
</protein>
<comment type="subunit">
    <text evidence="8">Homotetramer.</text>
</comment>
<evidence type="ECO:0000256" key="1">
    <source>
        <dbReference type="ARBA" id="ARBA00007587"/>
    </source>
</evidence>
<keyword evidence="8" id="KW-0862">Zinc</keyword>
<dbReference type="PANTHER" id="PTHR11441:SF0">
    <property type="entry name" value="THYMIDINE KINASE, CYTOSOLIC"/>
    <property type="match status" value="1"/>
</dbReference>
<evidence type="ECO:0000256" key="5">
    <source>
        <dbReference type="ARBA" id="ARBA00022741"/>
    </source>
</evidence>
<keyword evidence="14" id="KW-1185">Reference proteome</keyword>
<evidence type="ECO:0000256" key="9">
    <source>
        <dbReference type="PIRSR" id="PIRSR035805-1"/>
    </source>
</evidence>
<evidence type="ECO:0000256" key="10">
    <source>
        <dbReference type="PIRSR" id="PIRSR035805-2"/>
    </source>
</evidence>
<evidence type="ECO:0000256" key="11">
    <source>
        <dbReference type="RuleBase" id="RU000544"/>
    </source>
</evidence>
<dbReference type="AlphaFoldDB" id="A0A1U7M9A3"/>
<accession>A0A1U7M9A3</accession>
<evidence type="ECO:0000256" key="3">
    <source>
        <dbReference type="ARBA" id="ARBA00022634"/>
    </source>
</evidence>
<name>A0A1U7M9A3_TISCR</name>
<proteinExistence type="inferred from homology"/>
<dbReference type="GO" id="GO:0005524">
    <property type="term" value="F:ATP binding"/>
    <property type="evidence" value="ECO:0007669"/>
    <property type="project" value="UniProtKB-UniRule"/>
</dbReference>
<evidence type="ECO:0000256" key="12">
    <source>
        <dbReference type="RuleBase" id="RU004165"/>
    </source>
</evidence>
<dbReference type="GO" id="GO:0004797">
    <property type="term" value="F:thymidine kinase activity"/>
    <property type="evidence" value="ECO:0007669"/>
    <property type="project" value="UniProtKB-UniRule"/>
</dbReference>
<evidence type="ECO:0000313" key="13">
    <source>
        <dbReference type="EMBL" id="OLS03865.1"/>
    </source>
</evidence>
<gene>
    <name evidence="8 13" type="primary">tdk</name>
    <name evidence="13" type="ORF">TICRE_01910</name>
</gene>
<dbReference type="OrthoDB" id="9781579at2"/>
<evidence type="ECO:0000256" key="4">
    <source>
        <dbReference type="ARBA" id="ARBA00022679"/>
    </source>
</evidence>
<dbReference type="SUPFAM" id="SSF57716">
    <property type="entry name" value="Glucocorticoid receptor-like (DNA-binding domain)"/>
    <property type="match status" value="1"/>
</dbReference>
<feature type="binding site" evidence="8">
    <location>
        <position position="179"/>
    </location>
    <ligand>
        <name>Zn(2+)</name>
        <dbReference type="ChEBI" id="CHEBI:29105"/>
    </ligand>
</feature>
<keyword evidence="7 8" id="KW-0067">ATP-binding</keyword>
<keyword evidence="3 8" id="KW-0237">DNA synthesis</keyword>
<feature type="binding site" evidence="8">
    <location>
        <position position="147"/>
    </location>
    <ligand>
        <name>Zn(2+)</name>
        <dbReference type="ChEBI" id="CHEBI:29105"/>
    </ligand>
</feature>
<evidence type="ECO:0000256" key="6">
    <source>
        <dbReference type="ARBA" id="ARBA00022777"/>
    </source>
</evidence>
<keyword evidence="5 8" id="KW-0547">Nucleotide-binding</keyword>
<feature type="active site" description="Proton acceptor" evidence="8 9">
    <location>
        <position position="88"/>
    </location>
</feature>
<keyword evidence="6 8" id="KW-0418">Kinase</keyword>
<dbReference type="PIRSF" id="PIRSF035805">
    <property type="entry name" value="TK_cell"/>
    <property type="match status" value="1"/>
</dbReference>
<evidence type="ECO:0000313" key="14">
    <source>
        <dbReference type="Proteomes" id="UP000186112"/>
    </source>
</evidence>
<dbReference type="InterPro" id="IPR001267">
    <property type="entry name" value="Thymidine_kinase"/>
</dbReference>
<comment type="caution">
    <text evidence="13">The sequence shown here is derived from an EMBL/GenBank/DDBJ whole genome shotgun (WGS) entry which is preliminary data.</text>
</comment>
<dbReference type="NCBIfam" id="NF003296">
    <property type="entry name" value="PRK04296.1-1"/>
    <property type="match status" value="1"/>
</dbReference>
<feature type="binding site" evidence="8">
    <location>
        <begin position="13"/>
        <end position="20"/>
    </location>
    <ligand>
        <name>ATP</name>
        <dbReference type="ChEBI" id="CHEBI:30616"/>
    </ligand>
</feature>
<keyword evidence="8" id="KW-0963">Cytoplasm</keyword>
<dbReference type="GO" id="GO:0071897">
    <property type="term" value="P:DNA biosynthetic process"/>
    <property type="evidence" value="ECO:0007669"/>
    <property type="project" value="UniProtKB-KW"/>
</dbReference>
<dbReference type="Gene3D" id="3.40.50.300">
    <property type="entry name" value="P-loop containing nucleotide triphosphate hydrolases"/>
    <property type="match status" value="1"/>
</dbReference>
<reference evidence="13 14" key="1">
    <citation type="submission" date="2016-02" db="EMBL/GenBank/DDBJ databases">
        <title>Genome sequence of Tissierella creatinophila DSM 6911.</title>
        <authorList>
            <person name="Poehlein A."/>
            <person name="Daniel R."/>
        </authorList>
    </citation>
    <scope>NUCLEOTIDE SEQUENCE [LARGE SCALE GENOMIC DNA]</scope>
    <source>
        <strain evidence="13 14">DSM 6911</strain>
    </source>
</reference>
<dbReference type="EC" id="2.7.1.21" evidence="2 8"/>
<dbReference type="PANTHER" id="PTHR11441">
    <property type="entry name" value="THYMIDINE KINASE"/>
    <property type="match status" value="1"/>
</dbReference>
<dbReference type="Gene3D" id="3.30.60.20">
    <property type="match status" value="1"/>
</dbReference>
<keyword evidence="8" id="KW-0479">Metal-binding</keyword>
<feature type="binding site" evidence="10">
    <location>
        <begin position="167"/>
        <end position="170"/>
    </location>
    <ligand>
        <name>substrate</name>
    </ligand>
</feature>
<dbReference type="EMBL" id="LTDM01000002">
    <property type="protein sequence ID" value="OLS03865.1"/>
    <property type="molecule type" value="Genomic_DNA"/>
</dbReference>
<feature type="binding site" evidence="8">
    <location>
        <begin position="87"/>
        <end position="90"/>
    </location>
    <ligand>
        <name>ATP</name>
        <dbReference type="ChEBI" id="CHEBI:30616"/>
    </ligand>
</feature>
<evidence type="ECO:0000256" key="2">
    <source>
        <dbReference type="ARBA" id="ARBA00012118"/>
    </source>
</evidence>
<dbReference type="SUPFAM" id="SSF52540">
    <property type="entry name" value="P-loop containing nucleoside triphosphate hydrolases"/>
    <property type="match status" value="1"/>
</dbReference>
<feature type="binding site" evidence="10">
    <location>
        <position position="175"/>
    </location>
    <ligand>
        <name>substrate</name>
    </ligand>
</feature>
<evidence type="ECO:0000256" key="8">
    <source>
        <dbReference type="HAMAP-Rule" id="MF_00124"/>
    </source>
</evidence>
<dbReference type="GO" id="GO:0008270">
    <property type="term" value="F:zinc ion binding"/>
    <property type="evidence" value="ECO:0007669"/>
    <property type="project" value="UniProtKB-UniRule"/>
</dbReference>
<evidence type="ECO:0000256" key="7">
    <source>
        <dbReference type="ARBA" id="ARBA00022840"/>
    </source>
</evidence>
<feature type="binding site" evidence="8">
    <location>
        <position position="182"/>
    </location>
    <ligand>
        <name>Zn(2+)</name>
        <dbReference type="ChEBI" id="CHEBI:29105"/>
    </ligand>
</feature>
<dbReference type="HAMAP" id="MF_00124">
    <property type="entry name" value="Thymidine_kinase"/>
    <property type="match status" value="1"/>
</dbReference>
<dbReference type="InterPro" id="IPR027417">
    <property type="entry name" value="P-loop_NTPase"/>
</dbReference>
<feature type="binding site" evidence="8">
    <location>
        <position position="150"/>
    </location>
    <ligand>
        <name>Zn(2+)</name>
        <dbReference type="ChEBI" id="CHEBI:29105"/>
    </ligand>
</feature>
<dbReference type="GO" id="GO:0005737">
    <property type="term" value="C:cytoplasm"/>
    <property type="evidence" value="ECO:0007669"/>
    <property type="project" value="UniProtKB-SubCell"/>
</dbReference>
<dbReference type="GO" id="GO:0046104">
    <property type="term" value="P:thymidine metabolic process"/>
    <property type="evidence" value="ECO:0007669"/>
    <property type="project" value="TreeGrafter"/>
</dbReference>
<organism evidence="13 14">
    <name type="scientific">Tissierella creatinophila DSM 6911</name>
    <dbReference type="NCBI Taxonomy" id="1123403"/>
    <lineage>
        <taxon>Bacteria</taxon>
        <taxon>Bacillati</taxon>
        <taxon>Bacillota</taxon>
        <taxon>Tissierellia</taxon>
        <taxon>Tissierellales</taxon>
        <taxon>Tissierellaceae</taxon>
        <taxon>Tissierella</taxon>
    </lineage>
</organism>
<comment type="catalytic activity">
    <reaction evidence="8 11">
        <text>thymidine + ATP = dTMP + ADP + H(+)</text>
        <dbReference type="Rhea" id="RHEA:19129"/>
        <dbReference type="ChEBI" id="CHEBI:15378"/>
        <dbReference type="ChEBI" id="CHEBI:17748"/>
        <dbReference type="ChEBI" id="CHEBI:30616"/>
        <dbReference type="ChEBI" id="CHEBI:63528"/>
        <dbReference type="ChEBI" id="CHEBI:456216"/>
        <dbReference type="EC" id="2.7.1.21"/>
    </reaction>
</comment>
<dbReference type="Pfam" id="PF00265">
    <property type="entry name" value="TK"/>
    <property type="match status" value="1"/>
</dbReference>
<comment type="similarity">
    <text evidence="1 8 12">Belongs to the thymidine kinase family.</text>
</comment>
<dbReference type="Proteomes" id="UP000186112">
    <property type="component" value="Unassembled WGS sequence"/>
</dbReference>
<sequence>MHQYKGKLIVHTGSMFSGKTSSLEKDMKRFVIAGYSTLAFKPTVDTRYDSNEIKTHDNTILQAILVDTVDDIVRYVEDDTPSVIGIDEVQFLGGKIEDIVKSIKGFLNNDITVIIAGLDMDFEGEPFEIVKELMPLSDYLYKHHAVCVNCGTDAWVSHRKIGTKERVVIGATREYEPLCRRCFLKEKEIEDDIVNKNQVEFDIK</sequence>
<keyword evidence="4 8" id="KW-0808">Transferase</keyword>